<name>A0AAV7K7D6_9METZ</name>
<evidence type="ECO:0000313" key="2">
    <source>
        <dbReference type="EMBL" id="KAI6657074.1"/>
    </source>
</evidence>
<dbReference type="Proteomes" id="UP001165289">
    <property type="component" value="Unassembled WGS sequence"/>
</dbReference>
<reference evidence="2 3" key="1">
    <citation type="journal article" date="2023" name="BMC Biol.">
        <title>The compact genome of the sponge Oopsacas minuta (Hexactinellida) is lacking key metazoan core genes.</title>
        <authorList>
            <person name="Santini S."/>
            <person name="Schenkelaars Q."/>
            <person name="Jourda C."/>
            <person name="Duchesne M."/>
            <person name="Belahbib H."/>
            <person name="Rocher C."/>
            <person name="Selva M."/>
            <person name="Riesgo A."/>
            <person name="Vervoort M."/>
            <person name="Leys S.P."/>
            <person name="Kodjabachian L."/>
            <person name="Le Bivic A."/>
            <person name="Borchiellini C."/>
            <person name="Claverie J.M."/>
            <person name="Renard E."/>
        </authorList>
    </citation>
    <scope>NUCLEOTIDE SEQUENCE [LARGE SCALE GENOMIC DNA]</scope>
    <source>
        <strain evidence="2">SPO-2</strain>
    </source>
</reference>
<dbReference type="EMBL" id="JAKMXF010000122">
    <property type="protein sequence ID" value="KAI6657074.1"/>
    <property type="molecule type" value="Genomic_DNA"/>
</dbReference>
<dbReference type="GO" id="GO:0046983">
    <property type="term" value="F:protein dimerization activity"/>
    <property type="evidence" value="ECO:0007669"/>
    <property type="project" value="InterPro"/>
</dbReference>
<dbReference type="InterPro" id="IPR012337">
    <property type="entry name" value="RNaseH-like_sf"/>
</dbReference>
<evidence type="ECO:0000313" key="3">
    <source>
        <dbReference type="Proteomes" id="UP001165289"/>
    </source>
</evidence>
<feature type="domain" description="HAT C-terminal dimerisation" evidence="1">
    <location>
        <begin position="147"/>
        <end position="195"/>
    </location>
</feature>
<dbReference type="PANTHER" id="PTHR45913:SF5">
    <property type="entry name" value="GENERAL TRANSCRIPTION FACTOR II-I REPEAT DOMAIN-CONTAINING PROTEIN 2A-LIKE PROTEIN"/>
    <property type="match status" value="1"/>
</dbReference>
<dbReference type="SUPFAM" id="SSF53098">
    <property type="entry name" value="Ribonuclease H-like"/>
    <property type="match status" value="1"/>
</dbReference>
<organism evidence="2 3">
    <name type="scientific">Oopsacas minuta</name>
    <dbReference type="NCBI Taxonomy" id="111878"/>
    <lineage>
        <taxon>Eukaryota</taxon>
        <taxon>Metazoa</taxon>
        <taxon>Porifera</taxon>
        <taxon>Hexactinellida</taxon>
        <taxon>Hexasterophora</taxon>
        <taxon>Lyssacinosida</taxon>
        <taxon>Leucopsacidae</taxon>
        <taxon>Oopsacas</taxon>
    </lineage>
</organism>
<evidence type="ECO:0000259" key="1">
    <source>
        <dbReference type="Pfam" id="PF05699"/>
    </source>
</evidence>
<comment type="caution">
    <text evidence="2">The sequence shown here is derived from an EMBL/GenBank/DDBJ whole genome shotgun (WGS) entry which is preliminary data.</text>
</comment>
<gene>
    <name evidence="2" type="ORF">LOD99_15860</name>
</gene>
<dbReference type="AlphaFoldDB" id="A0AAV7K7D6"/>
<dbReference type="InterPro" id="IPR008906">
    <property type="entry name" value="HATC_C_dom"/>
</dbReference>
<accession>A0AAV7K7D6</accession>
<dbReference type="Pfam" id="PF05699">
    <property type="entry name" value="Dimer_Tnp_hAT"/>
    <property type="match status" value="1"/>
</dbReference>
<dbReference type="PANTHER" id="PTHR45913">
    <property type="entry name" value="EPM2A-INTERACTING PROTEIN 1"/>
    <property type="match status" value="1"/>
</dbReference>
<keyword evidence="3" id="KW-1185">Reference proteome</keyword>
<protein>
    <submittedName>
        <fullName evidence="2">General transcription factor II-I repeat domain-containing protein 2-like</fullName>
    </submittedName>
</protein>
<proteinExistence type="predicted"/>
<sequence>MEIVVKSVNFVKSRCLNDRQFQELLKEMKSEYSDLLYYCEVRWLSRGAMLKRVYYLKEELDTFMRSKGMVIPQFTDSSWLSDFAFLVDITDHLNSLNLHLQAPFDVSVDEAAELVQMELVDLQYNDLLKSKFRDCEDDISTFYQKYLTEQQFPELRKHAKKFCCLFGSTFTCEQLFSKMKFTKSITRTRLTDDHLKDVLRITTIVSISNFETLLK</sequence>